<evidence type="ECO:0000313" key="3">
    <source>
        <dbReference type="Proteomes" id="UP000614221"/>
    </source>
</evidence>
<sequence>MIGDANGDGNSATQSDEYNTTLPVRLEGEWWAAMGTLRSAHHFAMSEARLGSGPEKPSQTTSSQGSSKRGPEPTRM</sequence>
<feature type="compositionally biased region" description="Polar residues" evidence="1">
    <location>
        <begin position="8"/>
        <end position="20"/>
    </location>
</feature>
<feature type="region of interest" description="Disordered" evidence="1">
    <location>
        <begin position="45"/>
        <end position="76"/>
    </location>
</feature>
<accession>A0A830F5H6</accession>
<dbReference type="EMBL" id="BMPD01000006">
    <property type="protein sequence ID" value="GGK77215.1"/>
    <property type="molecule type" value="Genomic_DNA"/>
</dbReference>
<dbReference type="Proteomes" id="UP000614221">
    <property type="component" value="Unassembled WGS sequence"/>
</dbReference>
<organism evidence="2 3">
    <name type="scientific">Haloarcula sebkhae</name>
    <dbReference type="NCBI Taxonomy" id="932660"/>
    <lineage>
        <taxon>Archaea</taxon>
        <taxon>Methanobacteriati</taxon>
        <taxon>Methanobacteriota</taxon>
        <taxon>Stenosarchaea group</taxon>
        <taxon>Halobacteria</taxon>
        <taxon>Halobacteriales</taxon>
        <taxon>Haloarculaceae</taxon>
        <taxon>Haloarcula</taxon>
    </lineage>
</organism>
<feature type="region of interest" description="Disordered" evidence="1">
    <location>
        <begin position="1"/>
        <end position="20"/>
    </location>
</feature>
<protein>
    <submittedName>
        <fullName evidence="2">Uncharacterized protein</fullName>
    </submittedName>
</protein>
<feature type="compositionally biased region" description="Polar residues" evidence="1">
    <location>
        <begin position="57"/>
        <end position="67"/>
    </location>
</feature>
<gene>
    <name evidence="2" type="ORF">GCM10009067_32050</name>
</gene>
<evidence type="ECO:0000256" key="1">
    <source>
        <dbReference type="SAM" id="MobiDB-lite"/>
    </source>
</evidence>
<dbReference type="AlphaFoldDB" id="A0A830F5H6"/>
<evidence type="ECO:0000313" key="2">
    <source>
        <dbReference type="EMBL" id="GGK77215.1"/>
    </source>
</evidence>
<reference evidence="2" key="1">
    <citation type="journal article" date="2014" name="Int. J. Syst. Evol. Microbiol.">
        <title>Complete genome sequence of Corynebacterium casei LMG S-19264T (=DSM 44701T), isolated from a smear-ripened cheese.</title>
        <authorList>
            <consortium name="US DOE Joint Genome Institute (JGI-PGF)"/>
            <person name="Walter F."/>
            <person name="Albersmeier A."/>
            <person name="Kalinowski J."/>
            <person name="Ruckert C."/>
        </authorList>
    </citation>
    <scope>NUCLEOTIDE SEQUENCE</scope>
    <source>
        <strain evidence="2">JCM 19018</strain>
    </source>
</reference>
<proteinExistence type="predicted"/>
<name>A0A830F5H6_9EURY</name>
<reference evidence="2" key="2">
    <citation type="submission" date="2020-09" db="EMBL/GenBank/DDBJ databases">
        <authorList>
            <person name="Sun Q."/>
            <person name="Ohkuma M."/>
        </authorList>
    </citation>
    <scope>NUCLEOTIDE SEQUENCE</scope>
    <source>
        <strain evidence="2">JCM 19018</strain>
    </source>
</reference>
<comment type="caution">
    <text evidence="2">The sequence shown here is derived from an EMBL/GenBank/DDBJ whole genome shotgun (WGS) entry which is preliminary data.</text>
</comment>